<dbReference type="GO" id="GO:0022627">
    <property type="term" value="C:cytosolic small ribosomal subunit"/>
    <property type="evidence" value="ECO:0007669"/>
    <property type="project" value="UniProtKB-ARBA"/>
</dbReference>
<evidence type="ECO:0000256" key="1">
    <source>
        <dbReference type="ARBA" id="ARBA00009680"/>
    </source>
</evidence>
<evidence type="ECO:0000256" key="5">
    <source>
        <dbReference type="SAM" id="MobiDB-lite"/>
    </source>
</evidence>
<proteinExistence type="inferred from homology"/>
<dbReference type="PANTHER" id="PTHR10496">
    <property type="entry name" value="40S RIBOSOMAL PROTEIN S24"/>
    <property type="match status" value="1"/>
</dbReference>
<keyword evidence="7" id="KW-1185">Reference proteome</keyword>
<evidence type="ECO:0000313" key="6">
    <source>
        <dbReference type="EMBL" id="MXQ85695.1"/>
    </source>
</evidence>
<keyword evidence="3" id="KW-0687">Ribonucleoprotein</keyword>
<comment type="caution">
    <text evidence="6">The sequence shown here is derived from an EMBL/GenBank/DDBJ whole genome shotgun (WGS) entry which is preliminary data.</text>
</comment>
<dbReference type="Gene3D" id="3.30.70.3370">
    <property type="match status" value="1"/>
</dbReference>
<dbReference type="SUPFAM" id="SSF54189">
    <property type="entry name" value="Ribosomal proteins S24e, L23 and L15e"/>
    <property type="match status" value="1"/>
</dbReference>
<comment type="similarity">
    <text evidence="1 4">Belongs to the eukaryotic ribosomal protein eS24 family.</text>
</comment>
<organism evidence="6 7">
    <name type="scientific">Bos mutus</name>
    <name type="common">wild yak</name>
    <dbReference type="NCBI Taxonomy" id="72004"/>
    <lineage>
        <taxon>Eukaryota</taxon>
        <taxon>Metazoa</taxon>
        <taxon>Chordata</taxon>
        <taxon>Craniata</taxon>
        <taxon>Vertebrata</taxon>
        <taxon>Euteleostomi</taxon>
        <taxon>Mammalia</taxon>
        <taxon>Eutheria</taxon>
        <taxon>Laurasiatheria</taxon>
        <taxon>Artiodactyla</taxon>
        <taxon>Ruminantia</taxon>
        <taxon>Pecora</taxon>
        <taxon>Bovidae</taxon>
        <taxon>Bovinae</taxon>
        <taxon>Bos</taxon>
    </lineage>
</organism>
<feature type="compositionally biased region" description="Basic residues" evidence="5">
    <location>
        <begin position="101"/>
        <end position="119"/>
    </location>
</feature>
<dbReference type="AlphaFoldDB" id="A0A6B0R7E2"/>
<dbReference type="GO" id="GO:0003735">
    <property type="term" value="F:structural constituent of ribosome"/>
    <property type="evidence" value="ECO:0007669"/>
    <property type="project" value="InterPro"/>
</dbReference>
<evidence type="ECO:0000256" key="4">
    <source>
        <dbReference type="RuleBase" id="RU004383"/>
    </source>
</evidence>
<dbReference type="InterPro" id="IPR012678">
    <property type="entry name" value="Ribosomal_uL23/eL15/eS24_sf"/>
</dbReference>
<evidence type="ECO:0000256" key="2">
    <source>
        <dbReference type="ARBA" id="ARBA00022980"/>
    </source>
</evidence>
<dbReference type="Proteomes" id="UP000322234">
    <property type="component" value="Unassembled WGS sequence"/>
</dbReference>
<reference evidence="6" key="1">
    <citation type="submission" date="2019-10" db="EMBL/GenBank/DDBJ databases">
        <title>The sequence and de novo assembly of the wild yak genome.</title>
        <authorList>
            <person name="Liu Y."/>
        </authorList>
    </citation>
    <scope>NUCLEOTIDE SEQUENCE [LARGE SCALE GENOMIC DNA]</scope>
    <source>
        <strain evidence="6">WY2019</strain>
    </source>
</reference>
<dbReference type="GO" id="GO:0006412">
    <property type="term" value="P:translation"/>
    <property type="evidence" value="ECO:0007669"/>
    <property type="project" value="InterPro"/>
</dbReference>
<name>A0A6B0R7E2_9CETA</name>
<dbReference type="InterPro" id="IPR053709">
    <property type="entry name" value="eRP_eS24_sf"/>
</dbReference>
<gene>
    <name evidence="6" type="ORF">E5288_WYG016480</name>
</gene>
<feature type="region of interest" description="Disordered" evidence="5">
    <location>
        <begin position="95"/>
        <end position="120"/>
    </location>
</feature>
<feature type="compositionally biased region" description="Polar residues" evidence="5">
    <location>
        <begin position="303"/>
        <end position="316"/>
    </location>
</feature>
<protein>
    <recommendedName>
        <fullName evidence="4">40S ribosomal protein S24</fullName>
    </recommendedName>
</protein>
<accession>A0A6B0R7E2</accession>
<evidence type="ECO:0000256" key="3">
    <source>
        <dbReference type="ARBA" id="ARBA00023274"/>
    </source>
</evidence>
<dbReference type="EMBL" id="VBQZ03000028">
    <property type="protein sequence ID" value="MXQ85695.1"/>
    <property type="molecule type" value="Genomic_DNA"/>
</dbReference>
<dbReference type="Pfam" id="PF01282">
    <property type="entry name" value="Ribosomal_S24e"/>
    <property type="match status" value="1"/>
</dbReference>
<dbReference type="InterPro" id="IPR001976">
    <property type="entry name" value="Ribosomal_eS24"/>
</dbReference>
<sequence>MNDTVTIRTRKFMTNRLLQRKQMVIDVLHPGKATVPKTEIREKLAKMYKTTPDVIFVFGFRTHFGGGKTTGFGMIYDSLDYAKKNEPKHRLARHGLYEKKKTSRKQRKERKNRMKKVRGTAKANVGAGKKCKFSRVDPPILDDVRCLVLLENAELAQVQAQTGEAPKADISIYSNLAKGSQNMDAVAKETTSFLPVCCAYVYHFISPLSKVLLFRYWAPSSVGFSLKQELCEDKGTSQEPEMAQEMGEFLSLVGIMAGLSPLARLARRKTGELEPESWALAGALMDSTVTEDFMRQGKKIADGNSQLAKASASSPDPSEECLSPEGRAPPWVQTPAEHKAYQESLPEEPIAAESALKYSPGLKSIGPGDVKKRGEERGGSPVLHTRVLSSPLRGLLSEDPGWQTLSPTTWGIEAKASETAKPTEMDFEKNTQVSGILQYLGSIQPSLSWSISLTSKTEVLKAFVMAE</sequence>
<keyword evidence="2" id="KW-0689">Ribosomal protein</keyword>
<dbReference type="InterPro" id="IPR018098">
    <property type="entry name" value="Ribosomal_eS24_CS"/>
</dbReference>
<dbReference type="PROSITE" id="PS00529">
    <property type="entry name" value="RIBOSOMAL_S24E"/>
    <property type="match status" value="1"/>
</dbReference>
<dbReference type="FunFam" id="3.30.70.3370:FF:000001">
    <property type="entry name" value="40S ribosomal protein S24"/>
    <property type="match status" value="1"/>
</dbReference>
<evidence type="ECO:0000313" key="7">
    <source>
        <dbReference type="Proteomes" id="UP000322234"/>
    </source>
</evidence>
<feature type="region of interest" description="Disordered" evidence="5">
    <location>
        <begin position="300"/>
        <end position="332"/>
    </location>
</feature>
<dbReference type="HAMAP" id="MF_00545">
    <property type="entry name" value="Ribosomal_eS24"/>
    <property type="match status" value="1"/>
</dbReference>